<dbReference type="PANTHER" id="PTHR48111">
    <property type="entry name" value="REGULATOR OF RPOS"/>
    <property type="match status" value="1"/>
</dbReference>
<dbReference type="PROSITE" id="PS50110">
    <property type="entry name" value="RESPONSE_REGULATORY"/>
    <property type="match status" value="1"/>
</dbReference>
<feature type="domain" description="OmpR/PhoB-type" evidence="7">
    <location>
        <begin position="124"/>
        <end position="221"/>
    </location>
</feature>
<dbReference type="SMART" id="SM00448">
    <property type="entry name" value="REC"/>
    <property type="match status" value="1"/>
</dbReference>
<dbReference type="InterPro" id="IPR001867">
    <property type="entry name" value="OmpR/PhoB-type_DNA-bd"/>
</dbReference>
<dbReference type="Gene3D" id="3.40.50.2300">
    <property type="match status" value="1"/>
</dbReference>
<evidence type="ECO:0000259" key="7">
    <source>
        <dbReference type="PROSITE" id="PS51755"/>
    </source>
</evidence>
<dbReference type="InterPro" id="IPR011006">
    <property type="entry name" value="CheY-like_superfamily"/>
</dbReference>
<reference evidence="8 9" key="1">
    <citation type="submission" date="2014-01" db="EMBL/GenBank/DDBJ databases">
        <title>Roseivivax isoporae LMG 25204 Genome Sequencing.</title>
        <authorList>
            <person name="Lai Q."/>
            <person name="Li G."/>
            <person name="Shao Z."/>
        </authorList>
    </citation>
    <scope>NUCLEOTIDE SEQUENCE [LARGE SCALE GENOMIC DNA]</scope>
    <source>
        <strain evidence="8 9">LMG 25204</strain>
    </source>
</reference>
<dbReference type="PATRIC" id="fig|1449351.3.peg.1673"/>
<feature type="domain" description="Response regulatory" evidence="6">
    <location>
        <begin position="2"/>
        <end position="116"/>
    </location>
</feature>
<keyword evidence="9" id="KW-1185">Reference proteome</keyword>
<dbReference type="CDD" id="cd00383">
    <property type="entry name" value="trans_reg_C"/>
    <property type="match status" value="1"/>
</dbReference>
<gene>
    <name evidence="8" type="ORF">RISW2_01250</name>
</gene>
<dbReference type="STRING" id="1449351.RISW2_01250"/>
<sequence length="225" mass="25030">MRLLLVEDATDVADTVAGYLAREGFACDVARSLADARAFVEVQGFDLVILDIQLPDGDGRTLLRELRRRRDGTPVLMLSASFSVETRVGSLDEGADDYLVKPFDLRELCARVRALTRRGTDQPAPEIAVGDIVYDAAARTVRLQGELVPMTRRELTLLNILLRNTGRIVSKDRLFEGLFSFDDVDVGVNAIELYVARIRKKLGRSEVRIRTHRGLGYSLEAPALE</sequence>
<evidence type="ECO:0000259" key="6">
    <source>
        <dbReference type="PROSITE" id="PS50110"/>
    </source>
</evidence>
<evidence type="ECO:0000313" key="9">
    <source>
        <dbReference type="Proteomes" id="UP000023430"/>
    </source>
</evidence>
<evidence type="ECO:0000256" key="3">
    <source>
        <dbReference type="ARBA" id="ARBA00023163"/>
    </source>
</evidence>
<dbReference type="InterPro" id="IPR036388">
    <property type="entry name" value="WH-like_DNA-bd_sf"/>
</dbReference>
<dbReference type="Proteomes" id="UP000023430">
    <property type="component" value="Unassembled WGS sequence"/>
</dbReference>
<dbReference type="OrthoDB" id="9802426at2"/>
<dbReference type="SUPFAM" id="SSF52172">
    <property type="entry name" value="CheY-like"/>
    <property type="match status" value="1"/>
</dbReference>
<evidence type="ECO:0000256" key="2">
    <source>
        <dbReference type="ARBA" id="ARBA00023125"/>
    </source>
</evidence>
<dbReference type="Gene3D" id="1.10.10.10">
    <property type="entry name" value="Winged helix-like DNA-binding domain superfamily/Winged helix DNA-binding domain"/>
    <property type="match status" value="1"/>
</dbReference>
<dbReference type="Pfam" id="PF00486">
    <property type="entry name" value="Trans_reg_C"/>
    <property type="match status" value="1"/>
</dbReference>
<keyword evidence="3" id="KW-0804">Transcription</keyword>
<evidence type="ECO:0000256" key="5">
    <source>
        <dbReference type="PROSITE-ProRule" id="PRU01091"/>
    </source>
</evidence>
<dbReference type="GO" id="GO:0000976">
    <property type="term" value="F:transcription cis-regulatory region binding"/>
    <property type="evidence" value="ECO:0007669"/>
    <property type="project" value="TreeGrafter"/>
</dbReference>
<dbReference type="PANTHER" id="PTHR48111:SF67">
    <property type="entry name" value="TRANSCRIPTIONAL REGULATORY PROTEIN TCTD"/>
    <property type="match status" value="1"/>
</dbReference>
<feature type="DNA-binding region" description="OmpR/PhoB-type" evidence="5">
    <location>
        <begin position="124"/>
        <end position="221"/>
    </location>
</feature>
<dbReference type="PROSITE" id="PS51755">
    <property type="entry name" value="OMPR_PHOB"/>
    <property type="match status" value="1"/>
</dbReference>
<dbReference type="InterPro" id="IPR039420">
    <property type="entry name" value="WalR-like"/>
</dbReference>
<dbReference type="GO" id="GO:0032993">
    <property type="term" value="C:protein-DNA complex"/>
    <property type="evidence" value="ECO:0007669"/>
    <property type="project" value="TreeGrafter"/>
</dbReference>
<keyword evidence="1" id="KW-0805">Transcription regulation</keyword>
<evidence type="ECO:0000256" key="1">
    <source>
        <dbReference type="ARBA" id="ARBA00023015"/>
    </source>
</evidence>
<dbReference type="EMBL" id="JAME01000010">
    <property type="protein sequence ID" value="ETX29323.1"/>
    <property type="molecule type" value="Genomic_DNA"/>
</dbReference>
<dbReference type="RefSeq" id="WP_043768998.1">
    <property type="nucleotide sequence ID" value="NZ_JAME01000010.1"/>
</dbReference>
<accession>X7F9C3</accession>
<feature type="modified residue" description="4-aspartylphosphate" evidence="4">
    <location>
        <position position="51"/>
    </location>
</feature>
<dbReference type="GO" id="GO:0005829">
    <property type="term" value="C:cytosol"/>
    <property type="evidence" value="ECO:0007669"/>
    <property type="project" value="TreeGrafter"/>
</dbReference>
<evidence type="ECO:0000256" key="4">
    <source>
        <dbReference type="PROSITE-ProRule" id="PRU00169"/>
    </source>
</evidence>
<proteinExistence type="predicted"/>
<dbReference type="GO" id="GO:0000156">
    <property type="term" value="F:phosphorelay response regulator activity"/>
    <property type="evidence" value="ECO:0007669"/>
    <property type="project" value="TreeGrafter"/>
</dbReference>
<dbReference type="Pfam" id="PF00072">
    <property type="entry name" value="Response_reg"/>
    <property type="match status" value="1"/>
</dbReference>
<keyword evidence="4" id="KW-0597">Phosphoprotein</keyword>
<name>X7F9C3_9RHOB</name>
<evidence type="ECO:0000313" key="8">
    <source>
        <dbReference type="EMBL" id="ETX29323.1"/>
    </source>
</evidence>
<dbReference type="eggNOG" id="COG0745">
    <property type="taxonomic scope" value="Bacteria"/>
</dbReference>
<dbReference type="SMART" id="SM00862">
    <property type="entry name" value="Trans_reg_C"/>
    <property type="match status" value="1"/>
</dbReference>
<keyword evidence="2 5" id="KW-0238">DNA-binding</keyword>
<protein>
    <submittedName>
        <fullName evidence="8">Chemotaxis protein CheY</fullName>
    </submittedName>
</protein>
<dbReference type="AlphaFoldDB" id="X7F9C3"/>
<dbReference type="Gene3D" id="6.10.250.690">
    <property type="match status" value="1"/>
</dbReference>
<dbReference type="GO" id="GO:0006355">
    <property type="term" value="P:regulation of DNA-templated transcription"/>
    <property type="evidence" value="ECO:0007669"/>
    <property type="project" value="InterPro"/>
</dbReference>
<dbReference type="InterPro" id="IPR001789">
    <property type="entry name" value="Sig_transdc_resp-reg_receiver"/>
</dbReference>
<organism evidence="8 9">
    <name type="scientific">Roseivivax isoporae LMG 25204</name>
    <dbReference type="NCBI Taxonomy" id="1449351"/>
    <lineage>
        <taxon>Bacteria</taxon>
        <taxon>Pseudomonadati</taxon>
        <taxon>Pseudomonadota</taxon>
        <taxon>Alphaproteobacteria</taxon>
        <taxon>Rhodobacterales</taxon>
        <taxon>Roseobacteraceae</taxon>
        <taxon>Roseivivax</taxon>
    </lineage>
</organism>
<comment type="caution">
    <text evidence="8">The sequence shown here is derived from an EMBL/GenBank/DDBJ whole genome shotgun (WGS) entry which is preliminary data.</text>
</comment>